<sequence>MSRDQFEKDLTHLEQVIPLLVHGNPFALSYWRRRVTSLLTHQDLLPDGTRRVTRLLKVFDEIERTSIPGKATARWSAR</sequence>
<dbReference type="OrthoDB" id="9103772at2"/>
<dbReference type="EMBL" id="QHKS01000038">
    <property type="protein sequence ID" value="RDJ98180.1"/>
    <property type="molecule type" value="Genomic_DNA"/>
</dbReference>
<name>A0A370MXS9_9BURK</name>
<keyword evidence="2" id="KW-1185">Reference proteome</keyword>
<comment type="caution">
    <text evidence="1">The sequence shown here is derived from an EMBL/GenBank/DDBJ whole genome shotgun (WGS) entry which is preliminary data.</text>
</comment>
<evidence type="ECO:0000313" key="2">
    <source>
        <dbReference type="Proteomes" id="UP000254875"/>
    </source>
</evidence>
<evidence type="ECO:0000313" key="1">
    <source>
        <dbReference type="EMBL" id="RDJ98180.1"/>
    </source>
</evidence>
<dbReference type="Proteomes" id="UP000254875">
    <property type="component" value="Unassembled WGS sequence"/>
</dbReference>
<organism evidence="1 2">
    <name type="scientific">Paraburkholderia lacunae</name>
    <dbReference type="NCBI Taxonomy" id="2211104"/>
    <lineage>
        <taxon>Bacteria</taxon>
        <taxon>Pseudomonadati</taxon>
        <taxon>Pseudomonadota</taxon>
        <taxon>Betaproteobacteria</taxon>
        <taxon>Burkholderiales</taxon>
        <taxon>Burkholderiaceae</taxon>
        <taxon>Paraburkholderia</taxon>
    </lineage>
</organism>
<protein>
    <submittedName>
        <fullName evidence="1">Uncharacterized protein</fullName>
    </submittedName>
</protein>
<gene>
    <name evidence="1" type="ORF">DLM46_34570</name>
</gene>
<accession>A0A370MXS9</accession>
<proteinExistence type="predicted"/>
<dbReference type="AlphaFoldDB" id="A0A370MXS9"/>
<reference evidence="2" key="1">
    <citation type="submission" date="2018-05" db="EMBL/GenBank/DDBJ databases">
        <authorList>
            <person name="Feng T."/>
        </authorList>
    </citation>
    <scope>NUCLEOTIDE SEQUENCE [LARGE SCALE GENOMIC DNA]</scope>
    <source>
        <strain evidence="2">S27</strain>
    </source>
</reference>